<name>S0DGI6_9ZZZZ</name>
<evidence type="ECO:0008006" key="4">
    <source>
        <dbReference type="Google" id="ProtNLM"/>
    </source>
</evidence>
<dbReference type="EMBL" id="HF548304">
    <property type="protein sequence ID" value="CCO21456.1"/>
    <property type="molecule type" value="Genomic_DNA"/>
</dbReference>
<feature type="transmembrane region" description="Helical" evidence="1">
    <location>
        <begin position="188"/>
        <end position="207"/>
    </location>
</feature>
<feature type="transmembrane region" description="Helical" evidence="1">
    <location>
        <begin position="253"/>
        <end position="274"/>
    </location>
</feature>
<keyword evidence="1" id="KW-0472">Membrane</keyword>
<organism evidence="3">
    <name type="scientific">termite gut metagenome</name>
    <dbReference type="NCBI Taxonomy" id="433724"/>
    <lineage>
        <taxon>unclassified sequences</taxon>
        <taxon>metagenomes</taxon>
        <taxon>organismal metagenomes</taxon>
    </lineage>
</organism>
<evidence type="ECO:0000313" key="2">
    <source>
        <dbReference type="EMBL" id="CCO20866.1"/>
    </source>
</evidence>
<feature type="transmembrane region" description="Helical" evidence="1">
    <location>
        <begin position="295"/>
        <end position="318"/>
    </location>
</feature>
<feature type="transmembrane region" description="Helical" evidence="1">
    <location>
        <begin position="401"/>
        <end position="426"/>
    </location>
</feature>
<reference evidence="3" key="2">
    <citation type="journal article" date="2013" name="Biotechnol. Biofuels">
        <title>Mining for hemicellulases in the fungus-growing termite Pseudacanthotermes militaris using functional metagenomics.</title>
        <authorList>
            <person name="Bastien G."/>
            <person name="Arnal G."/>
            <person name="Bozonnet S."/>
            <person name="Laguerre S."/>
            <person name="Ferreira F."/>
            <person name="Faure R."/>
            <person name="Henrissat B."/>
            <person name="Lefevre F."/>
            <person name="Robe P."/>
            <person name="Bouchez O."/>
            <person name="Noirot C."/>
            <person name="Dumon C."/>
            <person name="O'Donohue M."/>
        </authorList>
    </citation>
    <scope>NUCLEOTIDE SEQUENCE</scope>
</reference>
<feature type="transmembrane region" description="Helical" evidence="1">
    <location>
        <begin position="79"/>
        <end position="100"/>
    </location>
</feature>
<dbReference type="EMBL" id="HF548271">
    <property type="protein sequence ID" value="CCO20866.1"/>
    <property type="molecule type" value="Genomic_DNA"/>
</dbReference>
<accession>S0DGI6</accession>
<proteinExistence type="predicted"/>
<keyword evidence="1" id="KW-0812">Transmembrane</keyword>
<dbReference type="AlphaFoldDB" id="S0DGI6"/>
<protein>
    <recommendedName>
        <fullName evidence="4">Glycosyltransferase RgtA/B/C/D-like domain-containing protein</fullName>
    </recommendedName>
</protein>
<gene>
    <name evidence="2" type="ORF">BN138_54</name>
    <name evidence="3" type="ORF">BN138_644</name>
</gene>
<feature type="transmembrane region" description="Helical" evidence="1">
    <location>
        <begin position="54"/>
        <end position="73"/>
    </location>
</feature>
<evidence type="ECO:0000313" key="3">
    <source>
        <dbReference type="EMBL" id="CCO21456.1"/>
    </source>
</evidence>
<feature type="transmembrane region" description="Helical" evidence="1">
    <location>
        <begin position="214"/>
        <end position="233"/>
    </location>
</feature>
<feature type="transmembrane region" description="Helical" evidence="1">
    <location>
        <begin position="438"/>
        <end position="460"/>
    </location>
</feature>
<feature type="transmembrane region" description="Helical" evidence="1">
    <location>
        <begin position="28"/>
        <end position="49"/>
    </location>
</feature>
<reference evidence="3" key="1">
    <citation type="submission" date="2012-10" db="EMBL/GenBank/DDBJ databases">
        <authorList>
            <person name="Sandrine L."/>
        </authorList>
    </citation>
    <scope>NUCLEOTIDE SEQUENCE</scope>
</reference>
<evidence type="ECO:0000256" key="1">
    <source>
        <dbReference type="SAM" id="Phobius"/>
    </source>
</evidence>
<feature type="transmembrane region" description="Helical" evidence="1">
    <location>
        <begin position="375"/>
        <end position="392"/>
    </location>
</feature>
<feature type="transmembrane region" description="Helical" evidence="1">
    <location>
        <begin position="467"/>
        <end position="490"/>
    </location>
</feature>
<sequence length="639" mass="70149">MPYLIVMLLLVPPALSLAVHLKKSFAETISLAVLGLIAAGYVFALFGLVWLVPWLLVAAVLAACAHLVWTLMIRRSVKITALFSFGLVAFLALAGVLWWLCRGRMLTFWDDFSHWGLAVKNMFYLDDLYAVAGSSATYKDYPPAGPLLQYIILKAGRFGYREDVALFVHALLPLSLMVWPLHKFGWKRTATAAVCILAVFLFVPGVNSGAYTRLLVDALMGVLLGYILLAQFLSDSPAAALPYTILGCFVLAITKQAGVGLALMAAIVLLLDGLRKARRAEVKALWPEKNTRGRVALLAPTLAPFAAVLAGWGSWAVYKAVHRVGEQWATSAITPAGIFEFFTGGAPEYRYEILHNFADAAFSAPANGWLLRFPSAGWFVLYALLGAAGWFLHKKGQRGRWLLFSVSAAAIHLVFMAGLLLNYLFVFSPGEGMMLASYYRYEATAVTAALLFFIPALLVLAQPWALWLRALAGAGAAAVLALGCAGLPGFSASVRTAPTEAAATQQERAVSIHAAGRVRELGEDNPRLYMISQIDDRWALMRLIYELVPVTLSDSGQFTSIATFNYYEDATPGGTLILSPEEWGQMLYDGFDYVYLHNIDGYFTTYYRELFEDVDDIVNDVMLGVVRHEDGTVTLRRLF</sequence>
<keyword evidence="1" id="KW-1133">Transmembrane helix</keyword>